<sequence>MNGRLTESEWQRIAEFAETPKHQRCPEQLLPEGGETLSENRDGAEGARRDR</sequence>
<feature type="region of interest" description="Disordered" evidence="1">
    <location>
        <begin position="17"/>
        <end position="51"/>
    </location>
</feature>
<organism evidence="2 3">
    <name type="scientific">Halomicrobium zhouii</name>
    <dbReference type="NCBI Taxonomy" id="767519"/>
    <lineage>
        <taxon>Archaea</taxon>
        <taxon>Methanobacteriati</taxon>
        <taxon>Methanobacteriota</taxon>
        <taxon>Stenosarchaea group</taxon>
        <taxon>Halobacteria</taxon>
        <taxon>Halobacteriales</taxon>
        <taxon>Haloarculaceae</taxon>
        <taxon>Halomicrobium</taxon>
    </lineage>
</organism>
<dbReference type="AlphaFoldDB" id="A0A1I6M4N3"/>
<evidence type="ECO:0000313" key="3">
    <source>
        <dbReference type="Proteomes" id="UP000199062"/>
    </source>
</evidence>
<protein>
    <submittedName>
        <fullName evidence="2">Uncharacterized protein</fullName>
    </submittedName>
</protein>
<dbReference type="RefSeq" id="WP_177227678.1">
    <property type="nucleotide sequence ID" value="NZ_FOZK01000004.1"/>
</dbReference>
<proteinExistence type="predicted"/>
<feature type="compositionally biased region" description="Basic and acidic residues" evidence="1">
    <location>
        <begin position="38"/>
        <end position="51"/>
    </location>
</feature>
<keyword evidence="3" id="KW-1185">Reference proteome</keyword>
<accession>A0A1I6M4N3</accession>
<dbReference type="Proteomes" id="UP000199062">
    <property type="component" value="Unassembled WGS sequence"/>
</dbReference>
<dbReference type="OrthoDB" id="269251at2157"/>
<dbReference type="EMBL" id="FOZK01000004">
    <property type="protein sequence ID" value="SFS10588.1"/>
    <property type="molecule type" value="Genomic_DNA"/>
</dbReference>
<name>A0A1I6M4N3_9EURY</name>
<evidence type="ECO:0000313" key="2">
    <source>
        <dbReference type="EMBL" id="SFS10588.1"/>
    </source>
</evidence>
<gene>
    <name evidence="2" type="ORF">SAMN05216559_3764</name>
</gene>
<reference evidence="2 3" key="1">
    <citation type="submission" date="2016-10" db="EMBL/GenBank/DDBJ databases">
        <authorList>
            <person name="de Groot N.N."/>
        </authorList>
    </citation>
    <scope>NUCLEOTIDE SEQUENCE [LARGE SCALE GENOMIC DNA]</scope>
    <source>
        <strain evidence="2 3">CGMCC 1.10457</strain>
    </source>
</reference>
<evidence type="ECO:0000256" key="1">
    <source>
        <dbReference type="SAM" id="MobiDB-lite"/>
    </source>
</evidence>